<protein>
    <submittedName>
        <fullName evidence="1">Uncharacterized protein (DUF1810 family)</fullName>
    </submittedName>
</protein>
<dbReference type="Gene3D" id="1.25.40.380">
    <property type="entry name" value="Protein of unknown function DUF1810"/>
    <property type="match status" value="1"/>
</dbReference>
<dbReference type="AlphaFoldDB" id="A0A7W9BAU9"/>
<name>A0A7W9BAU9_9SPHN</name>
<dbReference type="InterPro" id="IPR036287">
    <property type="entry name" value="Rv1873-like_sf"/>
</dbReference>
<accession>A0A7W9BAU9</accession>
<dbReference type="EMBL" id="JACIJK010000001">
    <property type="protein sequence ID" value="MBB5713609.1"/>
    <property type="molecule type" value="Genomic_DNA"/>
</dbReference>
<gene>
    <name evidence="1" type="ORF">FHS94_000428</name>
</gene>
<reference evidence="1 2" key="1">
    <citation type="submission" date="2020-08" db="EMBL/GenBank/DDBJ databases">
        <title>Genomic Encyclopedia of Type Strains, Phase IV (KMG-IV): sequencing the most valuable type-strain genomes for metagenomic binning, comparative biology and taxonomic classification.</title>
        <authorList>
            <person name="Goeker M."/>
        </authorList>
    </citation>
    <scope>NUCLEOTIDE SEQUENCE [LARGE SCALE GENOMIC DNA]</scope>
    <source>
        <strain evidence="1 2">DSM 100044</strain>
    </source>
</reference>
<dbReference type="Proteomes" id="UP000546200">
    <property type="component" value="Unassembled WGS sequence"/>
</dbReference>
<dbReference type="InterPro" id="IPR014937">
    <property type="entry name" value="DUF1810"/>
</dbReference>
<dbReference type="Pfam" id="PF08837">
    <property type="entry name" value="DUF1810"/>
    <property type="match status" value="1"/>
</dbReference>
<dbReference type="RefSeq" id="WP_221234504.1">
    <property type="nucleotide sequence ID" value="NZ_JACIJK010000001.1"/>
</dbReference>
<evidence type="ECO:0000313" key="1">
    <source>
        <dbReference type="EMBL" id="MBB5713609.1"/>
    </source>
</evidence>
<sequence>MNSHDLARFVLAQQHSWADARAELTRGRKASHWMWWIFPQIAGLGRSETAMRYAIGSLDEAQAFLAHPVLGPRLVEVTNIAAAASGTAEQIFGSIDAVKLRSSLTLFAEAAEGAAKEPFRQALRRFFDGQPDPETLRRLQSPPQH</sequence>
<dbReference type="SUPFAM" id="SSF140736">
    <property type="entry name" value="Rv1873-like"/>
    <property type="match status" value="1"/>
</dbReference>
<organism evidence="1 2">
    <name type="scientific">Sphingomonas aerophila</name>
    <dbReference type="NCBI Taxonomy" id="1344948"/>
    <lineage>
        <taxon>Bacteria</taxon>
        <taxon>Pseudomonadati</taxon>
        <taxon>Pseudomonadota</taxon>
        <taxon>Alphaproteobacteria</taxon>
        <taxon>Sphingomonadales</taxon>
        <taxon>Sphingomonadaceae</taxon>
        <taxon>Sphingomonas</taxon>
    </lineage>
</organism>
<proteinExistence type="predicted"/>
<keyword evidence="2" id="KW-1185">Reference proteome</keyword>
<evidence type="ECO:0000313" key="2">
    <source>
        <dbReference type="Proteomes" id="UP000546200"/>
    </source>
</evidence>
<comment type="caution">
    <text evidence="1">The sequence shown here is derived from an EMBL/GenBank/DDBJ whole genome shotgun (WGS) entry which is preliminary data.</text>
</comment>
<dbReference type="PIRSF" id="PIRSF008546">
    <property type="entry name" value="UCP008546"/>
    <property type="match status" value="1"/>
</dbReference>